<organism evidence="2">
    <name type="scientific">Lepeophtheirus salmonis</name>
    <name type="common">Salmon louse</name>
    <name type="synonym">Caligus salmonis</name>
    <dbReference type="NCBI Taxonomy" id="72036"/>
    <lineage>
        <taxon>Eukaryota</taxon>
        <taxon>Metazoa</taxon>
        <taxon>Ecdysozoa</taxon>
        <taxon>Arthropoda</taxon>
        <taxon>Crustacea</taxon>
        <taxon>Multicrustacea</taxon>
        <taxon>Hexanauplia</taxon>
        <taxon>Copepoda</taxon>
        <taxon>Siphonostomatoida</taxon>
        <taxon>Caligidae</taxon>
        <taxon>Lepeophtheirus</taxon>
    </lineage>
</organism>
<accession>A0A0K2U6Q0</accession>
<feature type="compositionally biased region" description="Acidic residues" evidence="1">
    <location>
        <begin position="147"/>
        <end position="163"/>
    </location>
</feature>
<dbReference type="AlphaFoldDB" id="A0A0K2U6Q0"/>
<evidence type="ECO:0000256" key="1">
    <source>
        <dbReference type="SAM" id="MobiDB-lite"/>
    </source>
</evidence>
<dbReference type="EMBL" id="HACA01016573">
    <property type="protein sequence ID" value="CDW33934.1"/>
    <property type="molecule type" value="Transcribed_RNA"/>
</dbReference>
<sequence>MFHLVGGHTCNRNTLFPYNESVERHFQLIESIEKKIPLYPTRIWRTKPTELEYHYFREKEFQRQKQLKSMKRNFQSQFGLYLPLFQKKNIKKMKGTESQEEMEDDMTIKKMGHSCDIITVKEPELNELERYFHNTSPIPLSDHQPEDSENSVEEEDDGVEEEDTLKGEATEEDIEEEDYEDFVDQEDDLLKKFNGNYRNALSSGTPAEKEIKRAEANRRKRLAYKKRIFQKKLNDGFIVYKNEPRRSKSWNRAKTNTASKNMDLKCPPLDFVNFPTIHMKL</sequence>
<name>A0A0K2U6Q0_LEPSM</name>
<feature type="compositionally biased region" description="Acidic residues" evidence="1">
    <location>
        <begin position="170"/>
        <end position="180"/>
    </location>
</feature>
<evidence type="ECO:0000313" key="2">
    <source>
        <dbReference type="EMBL" id="CDW33934.1"/>
    </source>
</evidence>
<reference evidence="2" key="1">
    <citation type="submission" date="2014-05" db="EMBL/GenBank/DDBJ databases">
        <authorList>
            <person name="Chronopoulou M."/>
        </authorList>
    </citation>
    <scope>NUCLEOTIDE SEQUENCE</scope>
    <source>
        <tissue evidence="2">Whole organism</tissue>
    </source>
</reference>
<proteinExistence type="predicted"/>
<feature type="region of interest" description="Disordered" evidence="1">
    <location>
        <begin position="135"/>
        <end position="180"/>
    </location>
</feature>
<protein>
    <submittedName>
        <fullName evidence="2">Uncharacterized protein</fullName>
    </submittedName>
</protein>